<dbReference type="EMBL" id="JACRUJ010000001">
    <property type="protein sequence ID" value="MBC5839987.1"/>
    <property type="molecule type" value="Genomic_DNA"/>
</dbReference>
<feature type="transmembrane region" description="Helical" evidence="1">
    <location>
        <begin position="44"/>
        <end position="63"/>
    </location>
</feature>
<keyword evidence="1" id="KW-0472">Membrane</keyword>
<accession>A0ABR7J3G2</accession>
<evidence type="ECO:0000313" key="3">
    <source>
        <dbReference type="Proteomes" id="UP000629963"/>
    </source>
</evidence>
<keyword evidence="1" id="KW-1133">Transmembrane helix</keyword>
<evidence type="ECO:0000313" key="2">
    <source>
        <dbReference type="EMBL" id="MBC5839987.1"/>
    </source>
</evidence>
<keyword evidence="1" id="KW-0812">Transmembrane</keyword>
<organism evidence="2 3">
    <name type="scientific">Flavobacterium kayseriense</name>
    <dbReference type="NCBI Taxonomy" id="2764714"/>
    <lineage>
        <taxon>Bacteria</taxon>
        <taxon>Pseudomonadati</taxon>
        <taxon>Bacteroidota</taxon>
        <taxon>Flavobacteriia</taxon>
        <taxon>Flavobacteriales</taxon>
        <taxon>Flavobacteriaceae</taxon>
        <taxon>Flavobacterium</taxon>
    </lineage>
</organism>
<evidence type="ECO:0000256" key="1">
    <source>
        <dbReference type="SAM" id="Phobius"/>
    </source>
</evidence>
<reference evidence="2 3" key="1">
    <citation type="submission" date="2020-08" db="EMBL/GenBank/DDBJ databases">
        <title>Description of novel Flavobacterium F-380 isolate.</title>
        <authorList>
            <person name="Saticioglu I.B."/>
            <person name="Duman M."/>
            <person name="Altun S."/>
        </authorList>
    </citation>
    <scope>NUCLEOTIDE SEQUENCE [LARGE SCALE GENOMIC DNA]</scope>
    <source>
        <strain evidence="2 3">F-380</strain>
    </source>
</reference>
<name>A0ABR7J3G2_9FLAO</name>
<proteinExistence type="predicted"/>
<dbReference type="RefSeq" id="WP_187008600.1">
    <property type="nucleotide sequence ID" value="NZ_JACRUI010000001.1"/>
</dbReference>
<sequence>MEPNKFDYNIKEKMEARTIAPSAVAWEKLEAMMPLVEQPKRKVAWLYIAASFTGLLIVGTIFFQNFETNIVKKNIPLVLEQSESNDRPKELELVKETPVVSKKGSNTNQSGIQVVAAKGFQREKATNEKNRTSEPLVTNLVNEEQNPSSGLVDKSRAIASRNLYISAAELLATVSNVKLQTTATERIIEVPQQGYKINPNSLLSNAETELNQTFRETTLNKLSKNFNSIKTVLVNRNYAE</sequence>
<keyword evidence="3" id="KW-1185">Reference proteome</keyword>
<gene>
    <name evidence="2" type="ORF">H8R23_01080</name>
</gene>
<protein>
    <submittedName>
        <fullName evidence="2">Uncharacterized protein</fullName>
    </submittedName>
</protein>
<dbReference type="Proteomes" id="UP000629963">
    <property type="component" value="Unassembled WGS sequence"/>
</dbReference>
<comment type="caution">
    <text evidence="2">The sequence shown here is derived from an EMBL/GenBank/DDBJ whole genome shotgun (WGS) entry which is preliminary data.</text>
</comment>